<keyword evidence="2" id="KW-1185">Reference proteome</keyword>
<dbReference type="RefSeq" id="XP_017780510.1">
    <property type="nucleotide sequence ID" value="XM_017925021.1"/>
</dbReference>
<keyword evidence="1" id="KW-0732">Signal</keyword>
<dbReference type="GeneID" id="108565514"/>
<dbReference type="Proteomes" id="UP000695000">
    <property type="component" value="Unplaced"/>
</dbReference>
<evidence type="ECO:0000313" key="2">
    <source>
        <dbReference type="Proteomes" id="UP000695000"/>
    </source>
</evidence>
<protein>
    <submittedName>
        <fullName evidence="3">Uncharacterized protein LOC108565514 isoform X1</fullName>
    </submittedName>
</protein>
<evidence type="ECO:0000313" key="3">
    <source>
        <dbReference type="RefSeq" id="XP_017780510.1"/>
    </source>
</evidence>
<gene>
    <name evidence="3" type="primary">LOC108565514</name>
</gene>
<sequence length="133" mass="14684">MLGVKLGLAFLYLTVLFVNVDFTDARAFQDIRSDTIETRFGDEEPKDPGWMYFQRQKLINFGEIASKVGGKLGSAGMKVTGYIESLCKMLKAIVPIVATVCHVKQFQFCASSDASLDLTNAIQAKDINLNIPD</sequence>
<feature type="signal peptide" evidence="1">
    <location>
        <begin position="1"/>
        <end position="25"/>
    </location>
</feature>
<organism evidence="2 3">
    <name type="scientific">Nicrophorus vespilloides</name>
    <name type="common">Boreal carrion beetle</name>
    <dbReference type="NCBI Taxonomy" id="110193"/>
    <lineage>
        <taxon>Eukaryota</taxon>
        <taxon>Metazoa</taxon>
        <taxon>Ecdysozoa</taxon>
        <taxon>Arthropoda</taxon>
        <taxon>Hexapoda</taxon>
        <taxon>Insecta</taxon>
        <taxon>Pterygota</taxon>
        <taxon>Neoptera</taxon>
        <taxon>Endopterygota</taxon>
        <taxon>Coleoptera</taxon>
        <taxon>Polyphaga</taxon>
        <taxon>Staphyliniformia</taxon>
        <taxon>Silphidae</taxon>
        <taxon>Nicrophorinae</taxon>
        <taxon>Nicrophorus</taxon>
    </lineage>
</organism>
<proteinExistence type="predicted"/>
<feature type="chain" id="PRO_5046962651" evidence="1">
    <location>
        <begin position="26"/>
        <end position="133"/>
    </location>
</feature>
<evidence type="ECO:0000256" key="1">
    <source>
        <dbReference type="SAM" id="SignalP"/>
    </source>
</evidence>
<name>A0ABM1N110_NICVS</name>
<accession>A0ABM1N110</accession>
<reference evidence="3" key="1">
    <citation type="submission" date="2025-08" db="UniProtKB">
        <authorList>
            <consortium name="RefSeq"/>
        </authorList>
    </citation>
    <scope>IDENTIFICATION</scope>
    <source>
        <tissue evidence="3">Whole Larva</tissue>
    </source>
</reference>